<reference evidence="1 2" key="1">
    <citation type="journal article" date="2020" name="Cell">
        <title>Large-Scale Comparative Analyses of Tick Genomes Elucidate Their Genetic Diversity and Vector Capacities.</title>
        <authorList>
            <consortium name="Tick Genome and Microbiome Consortium (TIGMIC)"/>
            <person name="Jia N."/>
            <person name="Wang J."/>
            <person name="Shi W."/>
            <person name="Du L."/>
            <person name="Sun Y."/>
            <person name="Zhan W."/>
            <person name="Jiang J.F."/>
            <person name="Wang Q."/>
            <person name="Zhang B."/>
            <person name="Ji P."/>
            <person name="Bell-Sakyi L."/>
            <person name="Cui X.M."/>
            <person name="Yuan T.T."/>
            <person name="Jiang B.G."/>
            <person name="Yang W.F."/>
            <person name="Lam T.T."/>
            <person name="Chang Q.C."/>
            <person name="Ding S.J."/>
            <person name="Wang X.J."/>
            <person name="Zhu J.G."/>
            <person name="Ruan X.D."/>
            <person name="Zhao L."/>
            <person name="Wei J.T."/>
            <person name="Ye R.Z."/>
            <person name="Que T.C."/>
            <person name="Du C.H."/>
            <person name="Zhou Y.H."/>
            <person name="Cheng J.X."/>
            <person name="Dai P.F."/>
            <person name="Guo W.B."/>
            <person name="Han X.H."/>
            <person name="Huang E.J."/>
            <person name="Li L.F."/>
            <person name="Wei W."/>
            <person name="Gao Y.C."/>
            <person name="Liu J.Z."/>
            <person name="Shao H.Z."/>
            <person name="Wang X."/>
            <person name="Wang C.C."/>
            <person name="Yang T.C."/>
            <person name="Huo Q.B."/>
            <person name="Li W."/>
            <person name="Chen H.Y."/>
            <person name="Chen S.E."/>
            <person name="Zhou L.G."/>
            <person name="Ni X.B."/>
            <person name="Tian J.H."/>
            <person name="Sheng Y."/>
            <person name="Liu T."/>
            <person name="Pan Y.S."/>
            <person name="Xia L.Y."/>
            <person name="Li J."/>
            <person name="Zhao F."/>
            <person name="Cao W.C."/>
        </authorList>
    </citation>
    <scope>NUCLEOTIDE SEQUENCE [LARGE SCALE GENOMIC DNA]</scope>
    <source>
        <strain evidence="1">Iper-2018</strain>
    </source>
</reference>
<organism evidence="1 2">
    <name type="scientific">Ixodes persulcatus</name>
    <name type="common">Taiga tick</name>
    <dbReference type="NCBI Taxonomy" id="34615"/>
    <lineage>
        <taxon>Eukaryota</taxon>
        <taxon>Metazoa</taxon>
        <taxon>Ecdysozoa</taxon>
        <taxon>Arthropoda</taxon>
        <taxon>Chelicerata</taxon>
        <taxon>Arachnida</taxon>
        <taxon>Acari</taxon>
        <taxon>Parasitiformes</taxon>
        <taxon>Ixodida</taxon>
        <taxon>Ixodoidea</taxon>
        <taxon>Ixodidae</taxon>
        <taxon>Ixodinae</taxon>
        <taxon>Ixodes</taxon>
    </lineage>
</organism>
<protein>
    <submittedName>
        <fullName evidence="1">Uncharacterized protein</fullName>
    </submittedName>
</protein>
<dbReference type="EMBL" id="JABSTQ010008876">
    <property type="protein sequence ID" value="KAG0433963.1"/>
    <property type="molecule type" value="Genomic_DNA"/>
</dbReference>
<gene>
    <name evidence="1" type="ORF">HPB47_019446</name>
</gene>
<name>A0AC60QI89_IXOPE</name>
<proteinExistence type="predicted"/>
<comment type="caution">
    <text evidence="1">The sequence shown here is derived from an EMBL/GenBank/DDBJ whole genome shotgun (WGS) entry which is preliminary data.</text>
</comment>
<accession>A0AC60QI89</accession>
<keyword evidence="2" id="KW-1185">Reference proteome</keyword>
<sequence>MISSYTGLQHGIHHEAEPWGLSPNFTIMPQYLRYYKKGYTPTYRGFDSFYGFYNSGEDYYRHEIYSPLFLYMSHQAVNGGDAEFGYKSPAFAREHFSYIQDLNRSMLAVSWARREKKRTVKRGASGDQPRRKEEERAARGWGRAGTIKPFWLVRTMSIPGAFHQRVSDQHWRKWRALTIPS</sequence>
<evidence type="ECO:0000313" key="2">
    <source>
        <dbReference type="Proteomes" id="UP000805193"/>
    </source>
</evidence>
<evidence type="ECO:0000313" key="1">
    <source>
        <dbReference type="EMBL" id="KAG0433963.1"/>
    </source>
</evidence>
<dbReference type="Proteomes" id="UP000805193">
    <property type="component" value="Unassembled WGS sequence"/>
</dbReference>